<accession>A0A8S1HHJ6</accession>
<feature type="region of interest" description="Disordered" evidence="1">
    <location>
        <begin position="92"/>
        <end position="134"/>
    </location>
</feature>
<evidence type="ECO:0000313" key="3">
    <source>
        <dbReference type="Proteomes" id="UP000835052"/>
    </source>
</evidence>
<proteinExistence type="predicted"/>
<comment type="caution">
    <text evidence="2">The sequence shown here is derived from an EMBL/GenBank/DDBJ whole genome shotgun (WGS) entry which is preliminary data.</text>
</comment>
<keyword evidence="3" id="KW-1185">Reference proteome</keyword>
<gene>
    <name evidence="2" type="ORF">CAUJ_LOCUS10371</name>
</gene>
<sequence length="218" mass="23682">MQNPWYLTSVYRPPGWDPRFTVEFANLLETINKKVGDGQHIIADGSDSGVKLDICVMWKFGAQVRTPTPSETVTTPQETPVLVSIPPAPVPQVIPPPMPRPTTVQTSSAVRLESPPMPTPSPSSSAESSDVFSPHKSMPMAWDVEVTPRSNARSSFIDDEIETISVRSHREEELPIEEELVPEAETPSPEIIPALPVELIPSSPSSSSSQVTVEHGVG</sequence>
<feature type="region of interest" description="Disordered" evidence="1">
    <location>
        <begin position="168"/>
        <end position="188"/>
    </location>
</feature>
<name>A0A8S1HHJ6_9PELO</name>
<dbReference type="Proteomes" id="UP000835052">
    <property type="component" value="Unassembled WGS sequence"/>
</dbReference>
<dbReference type="EMBL" id="CAJGYM010000044">
    <property type="protein sequence ID" value="CAD6194452.1"/>
    <property type="molecule type" value="Genomic_DNA"/>
</dbReference>
<evidence type="ECO:0000313" key="2">
    <source>
        <dbReference type="EMBL" id="CAD6194452.1"/>
    </source>
</evidence>
<organism evidence="2 3">
    <name type="scientific">Caenorhabditis auriculariae</name>
    <dbReference type="NCBI Taxonomy" id="2777116"/>
    <lineage>
        <taxon>Eukaryota</taxon>
        <taxon>Metazoa</taxon>
        <taxon>Ecdysozoa</taxon>
        <taxon>Nematoda</taxon>
        <taxon>Chromadorea</taxon>
        <taxon>Rhabditida</taxon>
        <taxon>Rhabditina</taxon>
        <taxon>Rhabditomorpha</taxon>
        <taxon>Rhabditoidea</taxon>
        <taxon>Rhabditidae</taxon>
        <taxon>Peloderinae</taxon>
        <taxon>Caenorhabditis</taxon>
    </lineage>
</organism>
<feature type="compositionally biased region" description="Low complexity" evidence="1">
    <location>
        <begin position="122"/>
        <end position="134"/>
    </location>
</feature>
<evidence type="ECO:0000256" key="1">
    <source>
        <dbReference type="SAM" id="MobiDB-lite"/>
    </source>
</evidence>
<reference evidence="2" key="1">
    <citation type="submission" date="2020-10" db="EMBL/GenBank/DDBJ databases">
        <authorList>
            <person name="Kikuchi T."/>
        </authorList>
    </citation>
    <scope>NUCLEOTIDE SEQUENCE</scope>
    <source>
        <strain evidence="2">NKZ352</strain>
    </source>
</reference>
<dbReference type="AlphaFoldDB" id="A0A8S1HHJ6"/>
<protein>
    <submittedName>
        <fullName evidence="2">Uncharacterized protein</fullName>
    </submittedName>
</protein>